<feature type="non-terminal residue" evidence="2">
    <location>
        <position position="261"/>
    </location>
</feature>
<feature type="compositionally biased region" description="Basic and acidic residues" evidence="1">
    <location>
        <begin position="94"/>
        <end position="109"/>
    </location>
</feature>
<organism evidence="2">
    <name type="scientific">uncultured Thermoleophilia bacterium</name>
    <dbReference type="NCBI Taxonomy" id="1497501"/>
    <lineage>
        <taxon>Bacteria</taxon>
        <taxon>Bacillati</taxon>
        <taxon>Actinomycetota</taxon>
        <taxon>Thermoleophilia</taxon>
        <taxon>environmental samples</taxon>
    </lineage>
</organism>
<dbReference type="AlphaFoldDB" id="A0A6J4TQU6"/>
<feature type="compositionally biased region" description="Basic residues" evidence="1">
    <location>
        <begin position="45"/>
        <end position="54"/>
    </location>
</feature>
<feature type="compositionally biased region" description="Basic and acidic residues" evidence="1">
    <location>
        <begin position="26"/>
        <end position="44"/>
    </location>
</feature>
<evidence type="ECO:0000256" key="1">
    <source>
        <dbReference type="SAM" id="MobiDB-lite"/>
    </source>
</evidence>
<dbReference type="EMBL" id="CADCWC010000151">
    <property type="protein sequence ID" value="CAA9529397.1"/>
    <property type="molecule type" value="Genomic_DNA"/>
</dbReference>
<feature type="compositionally biased region" description="Basic residues" evidence="1">
    <location>
        <begin position="7"/>
        <end position="19"/>
    </location>
</feature>
<gene>
    <name evidence="2" type="ORF">AVDCRST_MAG79-775</name>
</gene>
<feature type="region of interest" description="Disordered" evidence="1">
    <location>
        <begin position="1"/>
        <end position="237"/>
    </location>
</feature>
<feature type="compositionally biased region" description="Basic and acidic residues" evidence="1">
    <location>
        <begin position="175"/>
        <end position="188"/>
    </location>
</feature>
<sequence length="261" mass="27915">AAARERRALRRRGRRRRPGRGGAPGDDARRGARREADDPRGLRDPRHRPGRPQGRHQPGGLPAGRGQGSTPAGLPGQGREGVDDGGLPLPGHVRAAEAGDRGRSRDPAGRRVPRPVRGARPALCPLEAAHPLRRAQDRLADRARGGRRRRPAEDRGRDLQPSGAGHDARHRRHDPVRDRGLAGADRPRAPGGHAVQHPSATGPAAHADREPGRQVAACGDEARPDGRPVLRGDPRRQAAPALLHRLLRRVHGLPAGESGPV</sequence>
<reference evidence="2" key="1">
    <citation type="submission" date="2020-02" db="EMBL/GenBank/DDBJ databases">
        <authorList>
            <person name="Meier V. D."/>
        </authorList>
    </citation>
    <scope>NUCLEOTIDE SEQUENCE</scope>
    <source>
        <strain evidence="2">AVDCRST_MAG79</strain>
    </source>
</reference>
<feature type="compositionally biased region" description="Basic and acidic residues" evidence="1">
    <location>
        <begin position="134"/>
        <end position="144"/>
    </location>
</feature>
<evidence type="ECO:0000313" key="2">
    <source>
        <dbReference type="EMBL" id="CAA9529397.1"/>
    </source>
</evidence>
<feature type="compositionally biased region" description="Basic and acidic residues" evidence="1">
    <location>
        <begin position="220"/>
        <end position="236"/>
    </location>
</feature>
<accession>A0A6J4TQU6</accession>
<feature type="non-terminal residue" evidence="2">
    <location>
        <position position="1"/>
    </location>
</feature>
<name>A0A6J4TQU6_9ACTN</name>
<protein>
    <submittedName>
        <fullName evidence="2">FIG004453: protein YceG like</fullName>
    </submittedName>
</protein>
<proteinExistence type="predicted"/>